<gene>
    <name evidence="1" type="ORF">L6452_22101</name>
</gene>
<name>A0ACB9AY01_ARCLA</name>
<reference evidence="1 2" key="2">
    <citation type="journal article" date="2022" name="Mol. Ecol. Resour.">
        <title>The genomes of chicory, endive, great burdock and yacon provide insights into Asteraceae paleo-polyploidization history and plant inulin production.</title>
        <authorList>
            <person name="Fan W."/>
            <person name="Wang S."/>
            <person name="Wang H."/>
            <person name="Wang A."/>
            <person name="Jiang F."/>
            <person name="Liu H."/>
            <person name="Zhao H."/>
            <person name="Xu D."/>
            <person name="Zhang Y."/>
        </authorList>
    </citation>
    <scope>NUCLEOTIDE SEQUENCE [LARGE SCALE GENOMIC DNA]</scope>
    <source>
        <strain evidence="2">cv. Niubang</strain>
    </source>
</reference>
<organism evidence="1 2">
    <name type="scientific">Arctium lappa</name>
    <name type="common">Greater burdock</name>
    <name type="synonym">Lappa major</name>
    <dbReference type="NCBI Taxonomy" id="4217"/>
    <lineage>
        <taxon>Eukaryota</taxon>
        <taxon>Viridiplantae</taxon>
        <taxon>Streptophyta</taxon>
        <taxon>Embryophyta</taxon>
        <taxon>Tracheophyta</taxon>
        <taxon>Spermatophyta</taxon>
        <taxon>Magnoliopsida</taxon>
        <taxon>eudicotyledons</taxon>
        <taxon>Gunneridae</taxon>
        <taxon>Pentapetalae</taxon>
        <taxon>asterids</taxon>
        <taxon>campanulids</taxon>
        <taxon>Asterales</taxon>
        <taxon>Asteraceae</taxon>
        <taxon>Carduoideae</taxon>
        <taxon>Cardueae</taxon>
        <taxon>Arctiinae</taxon>
        <taxon>Arctium</taxon>
    </lineage>
</organism>
<dbReference type="Proteomes" id="UP001055879">
    <property type="component" value="Linkage Group LG07"/>
</dbReference>
<accession>A0ACB9AY01</accession>
<proteinExistence type="predicted"/>
<evidence type="ECO:0000313" key="2">
    <source>
        <dbReference type="Proteomes" id="UP001055879"/>
    </source>
</evidence>
<reference evidence="2" key="1">
    <citation type="journal article" date="2022" name="Mol. Ecol. Resour.">
        <title>The genomes of chicory, endive, great burdock and yacon provide insights into Asteraceae palaeo-polyploidization history and plant inulin production.</title>
        <authorList>
            <person name="Fan W."/>
            <person name="Wang S."/>
            <person name="Wang H."/>
            <person name="Wang A."/>
            <person name="Jiang F."/>
            <person name="Liu H."/>
            <person name="Zhao H."/>
            <person name="Xu D."/>
            <person name="Zhang Y."/>
        </authorList>
    </citation>
    <scope>NUCLEOTIDE SEQUENCE [LARGE SCALE GENOMIC DNA]</scope>
    <source>
        <strain evidence="2">cv. Niubang</strain>
    </source>
</reference>
<comment type="caution">
    <text evidence="1">The sequence shown here is derived from an EMBL/GenBank/DDBJ whole genome shotgun (WGS) entry which is preliminary data.</text>
</comment>
<protein>
    <submittedName>
        <fullName evidence="1">Uncharacterized protein</fullName>
    </submittedName>
</protein>
<keyword evidence="2" id="KW-1185">Reference proteome</keyword>
<dbReference type="EMBL" id="CM042053">
    <property type="protein sequence ID" value="KAI3715132.1"/>
    <property type="molecule type" value="Genomic_DNA"/>
</dbReference>
<evidence type="ECO:0000313" key="1">
    <source>
        <dbReference type="EMBL" id="KAI3715132.1"/>
    </source>
</evidence>
<sequence>MVEKGIVPTYTSWELLTWGYSHVNEMNKALECFKKALGSVKMWDFDGKIVEKVYGMVEEYGDVERAEELLAVLHDAGHVNTEIYNLLLRTYAKAGKMPIILAERMKKDNVPLNEETHELIKITSKMCVSEVLIYLSYDAKCGLYRNNLESTGG</sequence>